<dbReference type="InterPro" id="IPR012346">
    <property type="entry name" value="p53/RUNT-type_TF_DNA-bd_sf"/>
</dbReference>
<keyword evidence="4" id="KW-0539">Nucleus</keyword>
<dbReference type="Gene3D" id="2.60.40.720">
    <property type="match status" value="1"/>
</dbReference>
<accession>A0A3P7JM32</accession>
<evidence type="ECO:0000259" key="5">
    <source>
        <dbReference type="PROSITE" id="PS51062"/>
    </source>
</evidence>
<dbReference type="InterPro" id="IPR000040">
    <property type="entry name" value="AML1_Runt"/>
</dbReference>
<sequence>MSVYHNVHEFLHANKTPLMKSSSPNVFYTKLPEHHRSNKSLPSPFTVLITSPVPDGTIGMIAYRFIDRLVAVDFHTWPPRRATRFARLSWCSSELLVMGFCACPVEVR</sequence>
<keyword evidence="3" id="KW-0804">Transcription</keyword>
<protein>
    <recommendedName>
        <fullName evidence="5">Runt domain-containing protein</fullName>
    </recommendedName>
</protein>
<dbReference type="InterPro" id="IPR013524">
    <property type="entry name" value="Runt_dom"/>
</dbReference>
<evidence type="ECO:0000256" key="4">
    <source>
        <dbReference type="ARBA" id="ARBA00023242"/>
    </source>
</evidence>
<dbReference type="GO" id="GO:0005634">
    <property type="term" value="C:nucleus"/>
    <property type="evidence" value="ECO:0007669"/>
    <property type="project" value="UniProtKB-SubCell"/>
</dbReference>
<dbReference type="Proteomes" id="UP000270094">
    <property type="component" value="Unassembled WGS sequence"/>
</dbReference>
<evidence type="ECO:0000256" key="1">
    <source>
        <dbReference type="ARBA" id="ARBA00004123"/>
    </source>
</evidence>
<dbReference type="AlphaFoldDB" id="A0A3P7JM32"/>
<dbReference type="OrthoDB" id="10029800at2759"/>
<keyword evidence="2" id="KW-0805">Transcription regulation</keyword>
<proteinExistence type="predicted"/>
<name>A0A3P7JM32_STRVU</name>
<reference evidence="6 7" key="1">
    <citation type="submission" date="2018-11" db="EMBL/GenBank/DDBJ databases">
        <authorList>
            <consortium name="Pathogen Informatics"/>
        </authorList>
    </citation>
    <scope>NUCLEOTIDE SEQUENCE [LARGE SCALE GENOMIC DNA]</scope>
</reference>
<dbReference type="EMBL" id="UYYB01115009">
    <property type="protein sequence ID" value="VDM81883.1"/>
    <property type="molecule type" value="Genomic_DNA"/>
</dbReference>
<dbReference type="SUPFAM" id="SSF49417">
    <property type="entry name" value="p53-like transcription factors"/>
    <property type="match status" value="1"/>
</dbReference>
<evidence type="ECO:0000256" key="3">
    <source>
        <dbReference type="ARBA" id="ARBA00023163"/>
    </source>
</evidence>
<dbReference type="PANTHER" id="PTHR11950">
    <property type="entry name" value="RUNT RELATED"/>
    <property type="match status" value="1"/>
</dbReference>
<dbReference type="InterPro" id="IPR008967">
    <property type="entry name" value="p53-like_TF_DNA-bd_sf"/>
</dbReference>
<dbReference type="Pfam" id="PF00853">
    <property type="entry name" value="Runt"/>
    <property type="match status" value="1"/>
</dbReference>
<keyword evidence="7" id="KW-1185">Reference proteome</keyword>
<evidence type="ECO:0000313" key="6">
    <source>
        <dbReference type="EMBL" id="VDM81883.1"/>
    </source>
</evidence>
<evidence type="ECO:0000313" key="7">
    <source>
        <dbReference type="Proteomes" id="UP000270094"/>
    </source>
</evidence>
<feature type="domain" description="Runt" evidence="5">
    <location>
        <begin position="6"/>
        <end position="58"/>
    </location>
</feature>
<organism evidence="6 7">
    <name type="scientific">Strongylus vulgaris</name>
    <name type="common">Blood worm</name>
    <dbReference type="NCBI Taxonomy" id="40348"/>
    <lineage>
        <taxon>Eukaryota</taxon>
        <taxon>Metazoa</taxon>
        <taxon>Ecdysozoa</taxon>
        <taxon>Nematoda</taxon>
        <taxon>Chromadorea</taxon>
        <taxon>Rhabditida</taxon>
        <taxon>Rhabditina</taxon>
        <taxon>Rhabditomorpha</taxon>
        <taxon>Strongyloidea</taxon>
        <taxon>Strongylidae</taxon>
        <taxon>Strongylus</taxon>
    </lineage>
</organism>
<comment type="subcellular location">
    <subcellularLocation>
        <location evidence="1">Nucleus</location>
    </subcellularLocation>
</comment>
<dbReference type="GO" id="GO:0005524">
    <property type="term" value="F:ATP binding"/>
    <property type="evidence" value="ECO:0007669"/>
    <property type="project" value="InterPro"/>
</dbReference>
<dbReference type="PANTHER" id="PTHR11950:SF31">
    <property type="entry name" value="SEGMENTATION PROTEIN RUNT"/>
    <property type="match status" value="1"/>
</dbReference>
<dbReference type="PROSITE" id="PS51062">
    <property type="entry name" value="RUNT"/>
    <property type="match status" value="1"/>
</dbReference>
<dbReference type="PRINTS" id="PR00967">
    <property type="entry name" value="ONCOGENEAML1"/>
</dbReference>
<gene>
    <name evidence="6" type="ORF">SVUK_LOCUS16881</name>
</gene>
<evidence type="ECO:0000256" key="2">
    <source>
        <dbReference type="ARBA" id="ARBA00023015"/>
    </source>
</evidence>
<dbReference type="GO" id="GO:0000978">
    <property type="term" value="F:RNA polymerase II cis-regulatory region sequence-specific DNA binding"/>
    <property type="evidence" value="ECO:0007669"/>
    <property type="project" value="TreeGrafter"/>
</dbReference>
<dbReference type="GO" id="GO:0000981">
    <property type="term" value="F:DNA-binding transcription factor activity, RNA polymerase II-specific"/>
    <property type="evidence" value="ECO:0007669"/>
    <property type="project" value="TreeGrafter"/>
</dbReference>